<comment type="caution">
    <text evidence="5">The sequence shown here is derived from an EMBL/GenBank/DDBJ whole genome shotgun (WGS) entry which is preliminary data.</text>
</comment>
<dbReference type="PANTHER" id="PTHR22946:SF9">
    <property type="entry name" value="POLYKETIDE TRANSFERASE AF380"/>
    <property type="match status" value="1"/>
</dbReference>
<feature type="region of interest" description="Disordered" evidence="2">
    <location>
        <begin position="22"/>
        <end position="68"/>
    </location>
</feature>
<feature type="compositionally biased region" description="Low complexity" evidence="2">
    <location>
        <begin position="22"/>
        <end position="31"/>
    </location>
</feature>
<feature type="chain" id="PRO_5021009655" evidence="3">
    <location>
        <begin position="20"/>
        <end position="582"/>
    </location>
</feature>
<feature type="region of interest" description="Disordered" evidence="2">
    <location>
        <begin position="429"/>
        <end position="448"/>
    </location>
</feature>
<evidence type="ECO:0000256" key="3">
    <source>
        <dbReference type="SAM" id="SignalP"/>
    </source>
</evidence>
<dbReference type="EMBL" id="SOAX01000001">
    <property type="protein sequence ID" value="TDT44259.1"/>
    <property type="molecule type" value="Genomic_DNA"/>
</dbReference>
<dbReference type="InterPro" id="IPR050261">
    <property type="entry name" value="FrsA_esterase"/>
</dbReference>
<feature type="domain" description="Xaa-Pro dipeptidyl-peptidase-like" evidence="4">
    <location>
        <begin position="79"/>
        <end position="350"/>
    </location>
</feature>
<dbReference type="PANTHER" id="PTHR22946">
    <property type="entry name" value="DIENELACTONE HYDROLASE DOMAIN-CONTAINING PROTEIN-RELATED"/>
    <property type="match status" value="1"/>
</dbReference>
<keyword evidence="1" id="KW-0378">Hydrolase</keyword>
<feature type="compositionally biased region" description="Polar residues" evidence="2">
    <location>
        <begin position="48"/>
        <end position="57"/>
    </location>
</feature>
<keyword evidence="6" id="KW-1185">Reference proteome</keyword>
<dbReference type="InterPro" id="IPR000383">
    <property type="entry name" value="Xaa-Pro-like_dom"/>
</dbReference>
<evidence type="ECO:0000313" key="6">
    <source>
        <dbReference type="Proteomes" id="UP000295830"/>
    </source>
</evidence>
<accession>A0A4R7K3R8</accession>
<dbReference type="RefSeq" id="WP_133734659.1">
    <property type="nucleotide sequence ID" value="NZ_SOAX01000001.1"/>
</dbReference>
<gene>
    <name evidence="5" type="ORF">DES49_0360</name>
</gene>
<protein>
    <submittedName>
        <fullName evidence="5">X-Pro dipeptidyl-peptidase-like protein</fullName>
    </submittedName>
</protein>
<dbReference type="OrthoDB" id="9804819at2"/>
<dbReference type="GO" id="GO:0052689">
    <property type="term" value="F:carboxylic ester hydrolase activity"/>
    <property type="evidence" value="ECO:0007669"/>
    <property type="project" value="UniProtKB-ARBA"/>
</dbReference>
<feature type="signal peptide" evidence="3">
    <location>
        <begin position="1"/>
        <end position="19"/>
    </location>
</feature>
<evidence type="ECO:0000256" key="2">
    <source>
        <dbReference type="SAM" id="MobiDB-lite"/>
    </source>
</evidence>
<dbReference type="InterPro" id="IPR029058">
    <property type="entry name" value="AB_hydrolase_fold"/>
</dbReference>
<organism evidence="5 6">
    <name type="scientific">Halospina denitrificans</name>
    <dbReference type="NCBI Taxonomy" id="332522"/>
    <lineage>
        <taxon>Bacteria</taxon>
        <taxon>Pseudomonadati</taxon>
        <taxon>Pseudomonadota</taxon>
        <taxon>Gammaproteobacteria</taxon>
        <taxon>Halospina</taxon>
    </lineage>
</organism>
<sequence>MLPLNKALIVLLMVPALSACLSGSGSENSNNVETATRSTESARDSAAQPESSGNSSGMLPVKHDGLERRDVDGTVVSDDGTVIHYTVFLPDLEPNEAAPVVVHSHGYGGSRLTSLSPDEGDGEFIGDAPAEAAFLARENGAIVVSYDQRGFGESGGQVELMNPQKEGRDFINLLDRITREFEGFILRSADDRSPRVGTLGLSYGGGYQWMAGSIDDRVDAMVPLTTWYDLRFSLQPSDTSKNLWLFLLQAIGIPGSEGDQSEDIYTNFIRTVIPGVDTEEEFSNALTQHSLQAYCEGSNENPGGIPQADTLIIQGVADTLFNMNESLDAYECMRDAGRNTNLIVQRLGHIVPVAERTPGPSDGFATERFLQCGDEEYETSNLIHNFLDTRLRGKSNELSLPDTCMTLAGRDGITGEEIVRGGELFTPGDRILQPEDATDLLEPPNLDDSGNLPADYLERASPSMSIELFTAENDLNMAGVPEISLDIGTISPEEPTLFMGLKVSPEGGEGSTLIHNQVVPVVGKGAISQELAGVTFPLEAGDTVSLVVYTAHPLFVNHNEEAQTILNPITLSNMMIRMPLLD</sequence>
<dbReference type="Gene3D" id="3.40.50.1820">
    <property type="entry name" value="alpha/beta hydrolase"/>
    <property type="match status" value="1"/>
</dbReference>
<proteinExistence type="predicted"/>
<evidence type="ECO:0000259" key="4">
    <source>
        <dbReference type="Pfam" id="PF02129"/>
    </source>
</evidence>
<name>A0A4R7K3R8_9GAMM</name>
<dbReference type="Proteomes" id="UP000295830">
    <property type="component" value="Unassembled WGS sequence"/>
</dbReference>
<dbReference type="Pfam" id="PF02129">
    <property type="entry name" value="Peptidase_S15"/>
    <property type="match status" value="1"/>
</dbReference>
<dbReference type="AlphaFoldDB" id="A0A4R7K3R8"/>
<evidence type="ECO:0000313" key="5">
    <source>
        <dbReference type="EMBL" id="TDT44259.1"/>
    </source>
</evidence>
<reference evidence="5 6" key="1">
    <citation type="submission" date="2019-03" db="EMBL/GenBank/DDBJ databases">
        <title>Genomic Encyclopedia of Type Strains, Phase IV (KMG-IV): sequencing the most valuable type-strain genomes for metagenomic binning, comparative biology and taxonomic classification.</title>
        <authorList>
            <person name="Goeker M."/>
        </authorList>
    </citation>
    <scope>NUCLEOTIDE SEQUENCE [LARGE SCALE GENOMIC DNA]</scope>
    <source>
        <strain evidence="5 6">DSM 15505</strain>
    </source>
</reference>
<dbReference type="SUPFAM" id="SSF53474">
    <property type="entry name" value="alpha/beta-Hydrolases"/>
    <property type="match status" value="1"/>
</dbReference>
<dbReference type="PROSITE" id="PS51257">
    <property type="entry name" value="PROKAR_LIPOPROTEIN"/>
    <property type="match status" value="1"/>
</dbReference>
<keyword evidence="3" id="KW-0732">Signal</keyword>
<evidence type="ECO:0000256" key="1">
    <source>
        <dbReference type="ARBA" id="ARBA00022801"/>
    </source>
</evidence>